<protein>
    <submittedName>
        <fullName evidence="3">Uncharacterized protein</fullName>
    </submittedName>
</protein>
<dbReference type="Proteomes" id="UP000184383">
    <property type="component" value="Unassembled WGS sequence"/>
</dbReference>
<dbReference type="OrthoDB" id="5426294at2759"/>
<feature type="transmembrane region" description="Helical" evidence="1">
    <location>
        <begin position="305"/>
        <end position="327"/>
    </location>
</feature>
<dbReference type="EMBL" id="KV878213">
    <property type="protein sequence ID" value="OJJ33768.1"/>
    <property type="molecule type" value="Genomic_DNA"/>
</dbReference>
<dbReference type="STRING" id="1073089.A0A1L9RFX5"/>
<keyword evidence="1" id="KW-1133">Transmembrane helix</keyword>
<keyword evidence="1" id="KW-0812">Transmembrane</keyword>
<organism evidence="3 4">
    <name type="scientific">Aspergillus wentii DTO 134E9</name>
    <dbReference type="NCBI Taxonomy" id="1073089"/>
    <lineage>
        <taxon>Eukaryota</taxon>
        <taxon>Fungi</taxon>
        <taxon>Dikarya</taxon>
        <taxon>Ascomycota</taxon>
        <taxon>Pezizomycotina</taxon>
        <taxon>Eurotiomycetes</taxon>
        <taxon>Eurotiomycetidae</taxon>
        <taxon>Eurotiales</taxon>
        <taxon>Aspergillaceae</taxon>
        <taxon>Aspergillus</taxon>
        <taxon>Aspergillus subgen. Cremei</taxon>
    </lineage>
</organism>
<keyword evidence="1" id="KW-0472">Membrane</keyword>
<sequence>MFFQIFQLWLLSFTLGLSRAQMKYEPDTNSLFCSKPGGSYCASASLKGSTMISCASSSFAQIRSCNVELAKILPGGYESTAVCYESSPDSGDAVCAFNGTGYTLIGSKIHIPETILCDTASPEIEPVSLLERSIPEDETKNGSPMQTATGTSIPLSQLSPSASANTAIPPKPLIHKHPICSNPWPFTKASPTEKAAGPGLLAPMLFTATSNSYETSIPSQSSKVLPSVIEQNKSGGIYTPITDVVTIYNNPKTTVYITSIGATRTVTIYPTSGMDGMSSQTIGSSPSETSISLAVSQVVNQLDKVSLMVAFGWFVAGFADGVLIWLARQILSNV</sequence>
<feature type="signal peptide" evidence="2">
    <location>
        <begin position="1"/>
        <end position="20"/>
    </location>
</feature>
<keyword evidence="4" id="KW-1185">Reference proteome</keyword>
<evidence type="ECO:0000256" key="2">
    <source>
        <dbReference type="SAM" id="SignalP"/>
    </source>
</evidence>
<proteinExistence type="predicted"/>
<accession>A0A1L9RFX5</accession>
<name>A0A1L9RFX5_ASPWE</name>
<dbReference type="RefSeq" id="XP_040687444.1">
    <property type="nucleotide sequence ID" value="XM_040838043.1"/>
</dbReference>
<reference evidence="4" key="1">
    <citation type="journal article" date="2017" name="Genome Biol.">
        <title>Comparative genomics reveals high biological diversity and specific adaptations in the industrially and medically important fungal genus Aspergillus.</title>
        <authorList>
            <person name="de Vries R.P."/>
            <person name="Riley R."/>
            <person name="Wiebenga A."/>
            <person name="Aguilar-Osorio G."/>
            <person name="Amillis S."/>
            <person name="Uchima C.A."/>
            <person name="Anderluh G."/>
            <person name="Asadollahi M."/>
            <person name="Askin M."/>
            <person name="Barry K."/>
            <person name="Battaglia E."/>
            <person name="Bayram O."/>
            <person name="Benocci T."/>
            <person name="Braus-Stromeyer S.A."/>
            <person name="Caldana C."/>
            <person name="Canovas D."/>
            <person name="Cerqueira G.C."/>
            <person name="Chen F."/>
            <person name="Chen W."/>
            <person name="Choi C."/>
            <person name="Clum A."/>
            <person name="Dos Santos R.A."/>
            <person name="Damasio A.R."/>
            <person name="Diallinas G."/>
            <person name="Emri T."/>
            <person name="Fekete E."/>
            <person name="Flipphi M."/>
            <person name="Freyberg S."/>
            <person name="Gallo A."/>
            <person name="Gournas C."/>
            <person name="Habgood R."/>
            <person name="Hainaut M."/>
            <person name="Harispe M.L."/>
            <person name="Henrissat B."/>
            <person name="Hilden K.S."/>
            <person name="Hope R."/>
            <person name="Hossain A."/>
            <person name="Karabika E."/>
            <person name="Karaffa L."/>
            <person name="Karanyi Z."/>
            <person name="Krasevec N."/>
            <person name="Kuo A."/>
            <person name="Kusch H."/>
            <person name="LaButti K."/>
            <person name="Lagendijk E.L."/>
            <person name="Lapidus A."/>
            <person name="Levasseur A."/>
            <person name="Lindquist E."/>
            <person name="Lipzen A."/>
            <person name="Logrieco A.F."/>
            <person name="MacCabe A."/>
            <person name="Maekelae M.R."/>
            <person name="Malavazi I."/>
            <person name="Melin P."/>
            <person name="Meyer V."/>
            <person name="Mielnichuk N."/>
            <person name="Miskei M."/>
            <person name="Molnar A.P."/>
            <person name="Mule G."/>
            <person name="Ngan C.Y."/>
            <person name="Orejas M."/>
            <person name="Orosz E."/>
            <person name="Ouedraogo J.P."/>
            <person name="Overkamp K.M."/>
            <person name="Park H.-S."/>
            <person name="Perrone G."/>
            <person name="Piumi F."/>
            <person name="Punt P.J."/>
            <person name="Ram A.F."/>
            <person name="Ramon A."/>
            <person name="Rauscher S."/>
            <person name="Record E."/>
            <person name="Riano-Pachon D.M."/>
            <person name="Robert V."/>
            <person name="Roehrig J."/>
            <person name="Ruller R."/>
            <person name="Salamov A."/>
            <person name="Salih N.S."/>
            <person name="Samson R.A."/>
            <person name="Sandor E."/>
            <person name="Sanguinetti M."/>
            <person name="Schuetze T."/>
            <person name="Sepcic K."/>
            <person name="Shelest E."/>
            <person name="Sherlock G."/>
            <person name="Sophianopoulou V."/>
            <person name="Squina F.M."/>
            <person name="Sun H."/>
            <person name="Susca A."/>
            <person name="Todd R.B."/>
            <person name="Tsang A."/>
            <person name="Unkles S.E."/>
            <person name="van de Wiele N."/>
            <person name="van Rossen-Uffink D."/>
            <person name="Oliveira J.V."/>
            <person name="Vesth T.C."/>
            <person name="Visser J."/>
            <person name="Yu J.-H."/>
            <person name="Zhou M."/>
            <person name="Andersen M.R."/>
            <person name="Archer D.B."/>
            <person name="Baker S.E."/>
            <person name="Benoit I."/>
            <person name="Brakhage A.A."/>
            <person name="Braus G.H."/>
            <person name="Fischer R."/>
            <person name="Frisvad J.C."/>
            <person name="Goldman G.H."/>
            <person name="Houbraken J."/>
            <person name="Oakley B."/>
            <person name="Pocsi I."/>
            <person name="Scazzocchio C."/>
            <person name="Seiboth B."/>
            <person name="vanKuyk P.A."/>
            <person name="Wortman J."/>
            <person name="Dyer P.S."/>
            <person name="Grigoriev I.V."/>
        </authorList>
    </citation>
    <scope>NUCLEOTIDE SEQUENCE [LARGE SCALE GENOMIC DNA]</scope>
    <source>
        <strain evidence="4">DTO 134E9</strain>
    </source>
</reference>
<gene>
    <name evidence="3" type="ORF">ASPWEDRAFT_543576</name>
</gene>
<keyword evidence="2" id="KW-0732">Signal</keyword>
<evidence type="ECO:0000256" key="1">
    <source>
        <dbReference type="SAM" id="Phobius"/>
    </source>
</evidence>
<evidence type="ECO:0000313" key="3">
    <source>
        <dbReference type="EMBL" id="OJJ33768.1"/>
    </source>
</evidence>
<feature type="chain" id="PRO_5012724883" evidence="2">
    <location>
        <begin position="21"/>
        <end position="334"/>
    </location>
</feature>
<dbReference type="VEuPathDB" id="FungiDB:ASPWEDRAFT_543576"/>
<dbReference type="AlphaFoldDB" id="A0A1L9RFX5"/>
<evidence type="ECO:0000313" key="4">
    <source>
        <dbReference type="Proteomes" id="UP000184383"/>
    </source>
</evidence>
<dbReference type="GeneID" id="63753891"/>